<dbReference type="AlphaFoldDB" id="A0A0H5SJB0"/>
<feature type="domain" description="DRTGG" evidence="1">
    <location>
        <begin position="5"/>
        <end position="102"/>
    </location>
</feature>
<dbReference type="OrthoDB" id="9800390at2"/>
<reference evidence="2 3" key="1">
    <citation type="submission" date="2015-06" db="EMBL/GenBank/DDBJ databases">
        <authorList>
            <person name="Wibberg Daniel"/>
        </authorList>
    </citation>
    <scope>NUCLEOTIDE SEQUENCE [LARGE SCALE GENOMIC DNA]</scope>
    <source>
        <strain evidence="2 3">T3/55T</strain>
    </source>
</reference>
<gene>
    <name evidence="2" type="ORF">HHT355_2406</name>
</gene>
<organism evidence="2 3">
    <name type="scientific">Herbinix hemicellulosilytica</name>
    <dbReference type="NCBI Taxonomy" id="1564487"/>
    <lineage>
        <taxon>Bacteria</taxon>
        <taxon>Bacillati</taxon>
        <taxon>Bacillota</taxon>
        <taxon>Clostridia</taxon>
        <taxon>Lachnospirales</taxon>
        <taxon>Lachnospiraceae</taxon>
        <taxon>Herbinix</taxon>
    </lineage>
</organism>
<accession>A0A0H5SJB0</accession>
<dbReference type="EMBL" id="CVTD020000026">
    <property type="protein sequence ID" value="CRZ35592.1"/>
    <property type="molecule type" value="Genomic_DNA"/>
</dbReference>
<dbReference type="Pfam" id="PF07085">
    <property type="entry name" value="DRTGG"/>
    <property type="match status" value="1"/>
</dbReference>
<dbReference type="Proteomes" id="UP000236497">
    <property type="component" value="Unassembled WGS sequence"/>
</dbReference>
<protein>
    <recommendedName>
        <fullName evidence="1">DRTGG domain-containing protein</fullName>
    </recommendedName>
</protein>
<evidence type="ECO:0000313" key="2">
    <source>
        <dbReference type="EMBL" id="CRZ35592.1"/>
    </source>
</evidence>
<keyword evidence="3" id="KW-1185">Reference proteome</keyword>
<name>A0A0H5SJB0_HERHM</name>
<dbReference type="Gene3D" id="3.40.1390.20">
    <property type="entry name" value="HprK N-terminal domain-like"/>
    <property type="match status" value="1"/>
</dbReference>
<proteinExistence type="predicted"/>
<dbReference type="InterPro" id="IPR028979">
    <property type="entry name" value="Ser_kin/Pase_Hpr-like_N_sf"/>
</dbReference>
<evidence type="ECO:0000313" key="3">
    <source>
        <dbReference type="Proteomes" id="UP000236497"/>
    </source>
</evidence>
<evidence type="ECO:0000259" key="1">
    <source>
        <dbReference type="Pfam" id="PF07085"/>
    </source>
</evidence>
<dbReference type="RefSeq" id="WP_103203668.1">
    <property type="nucleotide sequence ID" value="NZ_CVTD020000026.1"/>
</dbReference>
<sequence>MTVKEIREALGAKFICGEEFQDREVHSACGADMMSDVLAFMKEKSVLLTGLCNPQVIRTAEMMDVVCIVFVRGKMPDETMIEMAKEREIVLLSTGHRMFTACGILYEKGLRGGAPCQ</sequence>
<dbReference type="SUPFAM" id="SSF75138">
    <property type="entry name" value="HprK N-terminal domain-like"/>
    <property type="match status" value="1"/>
</dbReference>
<dbReference type="InterPro" id="IPR010766">
    <property type="entry name" value="DRTGG"/>
</dbReference>